<dbReference type="RefSeq" id="WP_013544138.1">
    <property type="nucleotide sequence ID" value="NZ_JAUSRD010000005.1"/>
</dbReference>
<name>A0AAW8CSU2_9BURK</name>
<gene>
    <name evidence="2" type="ORF">J2W31_002495</name>
</gene>
<feature type="transmembrane region" description="Helical" evidence="1">
    <location>
        <begin position="182"/>
        <end position="201"/>
    </location>
</feature>
<evidence type="ECO:0000313" key="3">
    <source>
        <dbReference type="Proteomes" id="UP001242045"/>
    </source>
</evidence>
<comment type="caution">
    <text evidence="2">The sequence shown here is derived from an EMBL/GenBank/DDBJ whole genome shotgun (WGS) entry which is preliminary data.</text>
</comment>
<feature type="transmembrane region" description="Helical" evidence="1">
    <location>
        <begin position="208"/>
        <end position="231"/>
    </location>
</feature>
<dbReference type="AlphaFoldDB" id="A0AAW8CSU2"/>
<dbReference type="EMBL" id="JAUSRD010000005">
    <property type="protein sequence ID" value="MDP9893380.1"/>
    <property type="molecule type" value="Genomic_DNA"/>
</dbReference>
<keyword evidence="1" id="KW-0472">Membrane</keyword>
<keyword evidence="1" id="KW-1133">Transmembrane helix</keyword>
<dbReference type="Proteomes" id="UP001242045">
    <property type="component" value="Unassembled WGS sequence"/>
</dbReference>
<protein>
    <submittedName>
        <fullName evidence="2">RNA-binding Zn-ribbon protein involved in translation (DUF1610 family)</fullName>
    </submittedName>
</protein>
<evidence type="ECO:0000313" key="2">
    <source>
        <dbReference type="EMBL" id="MDP9893380.1"/>
    </source>
</evidence>
<organism evidence="2 3">
    <name type="scientific">Variovorax boronicumulans</name>
    <dbReference type="NCBI Taxonomy" id="436515"/>
    <lineage>
        <taxon>Bacteria</taxon>
        <taxon>Pseudomonadati</taxon>
        <taxon>Pseudomonadota</taxon>
        <taxon>Betaproteobacteria</taxon>
        <taxon>Burkholderiales</taxon>
        <taxon>Comamonadaceae</taxon>
        <taxon>Variovorax</taxon>
    </lineage>
</organism>
<sequence length="354" mass="39490">MSKSLRLSEKWFRRGLWLVALVFASFLIGLGSTVVGDLPQVERVRGIDDFIDLPAAEPLRDTIKASEAAELQASRDLDQIRLQLNAAQQASANARETFGNWIATRRATAQPDQDTELIARTKALDAFKQKEDAVQRQVNAQQKIMLDARQAEQRARTTLAELERDAQVKLDAEYRRIELRVFAYRLALTLPLLAVAGWLFAKKRKSTYWPFVWGFIFFALFAFFVELVPYLPSYGGYVRYVVGILLTVLVGRYAIVALNAYLARQKLAEQQPDQVRREELSYDVALARLGKGVCPGCERPVDLKNGEIDFCPHCGIGLFDHCGQCESRKSAFSKFCHACGTSAHAVAGGGTAPA</sequence>
<accession>A0AAW8CSU2</accession>
<feature type="transmembrane region" description="Helical" evidence="1">
    <location>
        <begin position="237"/>
        <end position="262"/>
    </location>
</feature>
<proteinExistence type="predicted"/>
<evidence type="ECO:0000256" key="1">
    <source>
        <dbReference type="SAM" id="Phobius"/>
    </source>
</evidence>
<reference evidence="2" key="1">
    <citation type="submission" date="2023-07" db="EMBL/GenBank/DDBJ databases">
        <title>Sorghum-associated microbial communities from plants grown in Nebraska, USA.</title>
        <authorList>
            <person name="Schachtman D."/>
        </authorList>
    </citation>
    <scope>NUCLEOTIDE SEQUENCE</scope>
    <source>
        <strain evidence="2">DS3754</strain>
    </source>
</reference>
<keyword evidence="1" id="KW-0812">Transmembrane</keyword>